<dbReference type="SMART" id="SM00422">
    <property type="entry name" value="HTH_MERR"/>
    <property type="match status" value="1"/>
</dbReference>
<organism evidence="6 7">
    <name type="scientific">Candidatus Auribacter fodinae</name>
    <dbReference type="NCBI Taxonomy" id="2093366"/>
    <lineage>
        <taxon>Bacteria</taxon>
        <taxon>Pseudomonadati</taxon>
        <taxon>Candidatus Auribacterota</taxon>
        <taxon>Candidatus Auribacteria</taxon>
        <taxon>Candidatus Auribacterales</taxon>
        <taxon>Candidatus Auribacteraceae</taxon>
        <taxon>Candidatus Auribacter</taxon>
    </lineage>
</organism>
<dbReference type="GO" id="GO:0003677">
    <property type="term" value="F:DNA binding"/>
    <property type="evidence" value="ECO:0007669"/>
    <property type="project" value="UniProtKB-KW"/>
</dbReference>
<evidence type="ECO:0000259" key="5">
    <source>
        <dbReference type="PROSITE" id="PS50937"/>
    </source>
</evidence>
<feature type="domain" description="HTH merR-type" evidence="5">
    <location>
        <begin position="14"/>
        <end position="74"/>
    </location>
</feature>
<keyword evidence="4" id="KW-0804">Transcription</keyword>
<keyword evidence="3" id="KW-0238">DNA-binding</keyword>
<proteinExistence type="predicted"/>
<dbReference type="SUPFAM" id="SSF46955">
    <property type="entry name" value="Putative DNA-binding domain"/>
    <property type="match status" value="1"/>
</dbReference>
<dbReference type="Gene3D" id="1.10.1660.10">
    <property type="match status" value="1"/>
</dbReference>
<evidence type="ECO:0000256" key="1">
    <source>
        <dbReference type="ARBA" id="ARBA00022491"/>
    </source>
</evidence>
<dbReference type="PROSITE" id="PS50937">
    <property type="entry name" value="HTH_MERR_2"/>
    <property type="match status" value="1"/>
</dbReference>
<accession>A0A3A4RD32</accession>
<dbReference type="Proteomes" id="UP000266426">
    <property type="component" value="Unassembled WGS sequence"/>
</dbReference>
<evidence type="ECO:0000313" key="6">
    <source>
        <dbReference type="EMBL" id="RJP59471.1"/>
    </source>
</evidence>
<evidence type="ECO:0000256" key="3">
    <source>
        <dbReference type="ARBA" id="ARBA00023125"/>
    </source>
</evidence>
<gene>
    <name evidence="6" type="ORF">C4541_05920</name>
</gene>
<dbReference type="Pfam" id="PF13411">
    <property type="entry name" value="MerR_1"/>
    <property type="match status" value="1"/>
</dbReference>
<dbReference type="GO" id="GO:0003700">
    <property type="term" value="F:DNA-binding transcription factor activity"/>
    <property type="evidence" value="ECO:0007669"/>
    <property type="project" value="InterPro"/>
</dbReference>
<dbReference type="CDD" id="cd00592">
    <property type="entry name" value="HTH_MerR-like"/>
    <property type="match status" value="1"/>
</dbReference>
<reference evidence="6 7" key="1">
    <citation type="journal article" date="2017" name="ISME J.">
        <title>Energy and carbon metabolisms in a deep terrestrial subsurface fluid microbial community.</title>
        <authorList>
            <person name="Momper L."/>
            <person name="Jungbluth S.P."/>
            <person name="Lee M.D."/>
            <person name="Amend J.P."/>
        </authorList>
    </citation>
    <scope>NUCLEOTIDE SEQUENCE [LARGE SCALE GENOMIC DNA]</scope>
    <source>
        <strain evidence="6">SURF_26</strain>
    </source>
</reference>
<evidence type="ECO:0000256" key="4">
    <source>
        <dbReference type="ARBA" id="ARBA00023163"/>
    </source>
</evidence>
<dbReference type="InterPro" id="IPR009061">
    <property type="entry name" value="DNA-bd_dom_put_sf"/>
</dbReference>
<keyword evidence="2" id="KW-0805">Transcription regulation</keyword>
<protein>
    <submittedName>
        <fullName evidence="6">MerR family transcriptional regulator</fullName>
    </submittedName>
</protein>
<dbReference type="PANTHER" id="PTHR30204">
    <property type="entry name" value="REDOX-CYCLING DRUG-SENSING TRANSCRIPTIONAL ACTIVATOR SOXR"/>
    <property type="match status" value="1"/>
</dbReference>
<evidence type="ECO:0000256" key="2">
    <source>
        <dbReference type="ARBA" id="ARBA00023015"/>
    </source>
</evidence>
<comment type="caution">
    <text evidence="6">The sequence shown here is derived from an EMBL/GenBank/DDBJ whole genome shotgun (WGS) entry which is preliminary data.</text>
</comment>
<dbReference type="PANTHER" id="PTHR30204:SF69">
    <property type="entry name" value="MERR-FAMILY TRANSCRIPTIONAL REGULATOR"/>
    <property type="match status" value="1"/>
</dbReference>
<dbReference type="InterPro" id="IPR047057">
    <property type="entry name" value="MerR_fam"/>
</dbReference>
<name>A0A3A4RD32_9BACT</name>
<keyword evidence="1" id="KW-0678">Repressor</keyword>
<sequence length="81" mass="9471">METIYLLKDLSHVTGLSVYTIKYYLKLGLVSEFGRSPATNFRYFNNETLNRLNEIRMYREQGKSLKEIKRILNSASPVTHV</sequence>
<dbReference type="EMBL" id="QZJZ01000048">
    <property type="protein sequence ID" value="RJP59471.1"/>
    <property type="molecule type" value="Genomic_DNA"/>
</dbReference>
<dbReference type="AlphaFoldDB" id="A0A3A4RD32"/>
<dbReference type="InterPro" id="IPR000551">
    <property type="entry name" value="MerR-type_HTH_dom"/>
</dbReference>
<evidence type="ECO:0000313" key="7">
    <source>
        <dbReference type="Proteomes" id="UP000266426"/>
    </source>
</evidence>